<dbReference type="Proteomes" id="UP001491310">
    <property type="component" value="Unassembled WGS sequence"/>
</dbReference>
<evidence type="ECO:0000259" key="6">
    <source>
        <dbReference type="SMART" id="SM00852"/>
    </source>
</evidence>
<dbReference type="EC" id="2.7.7.75" evidence="5"/>
<dbReference type="Pfam" id="PF00994">
    <property type="entry name" value="MoCF_biosynth"/>
    <property type="match status" value="1"/>
</dbReference>
<dbReference type="Gene3D" id="3.40.980.10">
    <property type="entry name" value="MoaB/Mog-like domain"/>
    <property type="match status" value="1"/>
</dbReference>
<evidence type="ECO:0000313" key="7">
    <source>
        <dbReference type="EMBL" id="KAK9918337.1"/>
    </source>
</evidence>
<dbReference type="InterPro" id="IPR005110">
    <property type="entry name" value="MoeA_linker/N"/>
</dbReference>
<dbReference type="InterPro" id="IPR008284">
    <property type="entry name" value="MoCF_biosynth_CS"/>
</dbReference>
<accession>A0ABR2Z2D5</accession>
<dbReference type="EMBL" id="JALJOT010000001">
    <property type="protein sequence ID" value="KAK9918337.1"/>
    <property type="molecule type" value="Genomic_DNA"/>
</dbReference>
<sequence>MYRMVSIAEAQETVLKAISPLPSVSLGLSDAVGYILGEDVIAREPLPPFPASIKDGYAVVSADGPGDYDVAFEALAGTAAGHLKAGTVAYITTGAPLPEGADAVVQIENTEKLPPGSDGQQRVRIVKPAKGPGDDVRATGSDIASGEVVLAKGSRIGAAEIGLLATVGAATVQVWRKARVAVLSTGDELVEPDCAQLGPGQIRDANRFMLAAAARSAGCEAVDLGIARDDPAQVEAKFQEAIAQGVDVLLTSGGVSVGDRDFIKPILERQGTVHFGKVCMKPGKPLTFATLNGDAGSSGRGLVVFGLPGNPVSSIVTFNLVVLPALRAMAGWAEPRLRRVHARMQMAIKLDPERPETGESAGELAAVSTGGQISSRLLSMRSANALLELPAAQGLLPAGSLVSALLIDDLGAMTVPEEIPLVVPTL</sequence>
<keyword evidence="5" id="KW-0479">Metal-binding</keyword>
<dbReference type="SMART" id="SM00852">
    <property type="entry name" value="MoCF_biosynth"/>
    <property type="match status" value="1"/>
</dbReference>
<dbReference type="Pfam" id="PF03454">
    <property type="entry name" value="MoeA_C"/>
    <property type="match status" value="1"/>
</dbReference>
<dbReference type="PANTHER" id="PTHR10192:SF5">
    <property type="entry name" value="GEPHYRIN"/>
    <property type="match status" value="1"/>
</dbReference>
<comment type="similarity">
    <text evidence="3">In the C-terminal section; belongs to the MoeA family.</text>
</comment>
<evidence type="ECO:0000256" key="5">
    <source>
        <dbReference type="RuleBase" id="RU365090"/>
    </source>
</evidence>
<dbReference type="NCBIfam" id="NF045515">
    <property type="entry name" value="Glp_gephyrin"/>
    <property type="match status" value="1"/>
</dbReference>
<dbReference type="InterPro" id="IPR036688">
    <property type="entry name" value="MoeA_C_domain_IV_sf"/>
</dbReference>
<reference evidence="7 8" key="1">
    <citation type="journal article" date="2024" name="Nat. Commun.">
        <title>Phylogenomics reveals the evolutionary origins of lichenization in chlorophyte algae.</title>
        <authorList>
            <person name="Puginier C."/>
            <person name="Libourel C."/>
            <person name="Otte J."/>
            <person name="Skaloud P."/>
            <person name="Haon M."/>
            <person name="Grisel S."/>
            <person name="Petersen M."/>
            <person name="Berrin J.G."/>
            <person name="Delaux P.M."/>
            <person name="Dal Grande F."/>
            <person name="Keller J."/>
        </authorList>
    </citation>
    <scope>NUCLEOTIDE SEQUENCE [LARGE SCALE GENOMIC DNA]</scope>
    <source>
        <strain evidence="7 8">SAG 216-7</strain>
    </source>
</reference>
<evidence type="ECO:0000256" key="2">
    <source>
        <dbReference type="ARBA" id="ARBA00007589"/>
    </source>
</evidence>
<comment type="pathway">
    <text evidence="1 5">Cofactor biosynthesis; molybdopterin biosynthesis.</text>
</comment>
<dbReference type="PROSITE" id="PS01079">
    <property type="entry name" value="MOCF_BIOSYNTHESIS_2"/>
    <property type="match status" value="1"/>
</dbReference>
<dbReference type="SUPFAM" id="SSF63867">
    <property type="entry name" value="MoeA C-terminal domain-like"/>
    <property type="match status" value="1"/>
</dbReference>
<dbReference type="Gene3D" id="2.40.340.10">
    <property type="entry name" value="MoeA, C-terminal, domain IV"/>
    <property type="match status" value="1"/>
</dbReference>
<keyword evidence="8" id="KW-1185">Reference proteome</keyword>
<keyword evidence="5" id="KW-0460">Magnesium</keyword>
<dbReference type="InterPro" id="IPR038987">
    <property type="entry name" value="MoeA-like"/>
</dbReference>
<protein>
    <recommendedName>
        <fullName evidence="5">Molybdopterin biosynthesis protein CNX1</fullName>
    </recommendedName>
    <alternativeName>
        <fullName evidence="5">Molybdenum cofactor biosynthesis enzyme CNX1</fullName>
    </alternativeName>
    <domain>
        <recommendedName>
            <fullName evidence="5">Molybdopterin molybdenumtransferase</fullName>
            <shortName evidence="5">MPT Mo-transferase</shortName>
            <ecNumber evidence="5">2.10.1.1</ecNumber>
        </recommendedName>
        <alternativeName>
            <fullName evidence="5">Domain E</fullName>
        </alternativeName>
    </domain>
    <domain>
        <recommendedName>
            <fullName evidence="5">Molybdopterin adenylyltransferase</fullName>
            <shortName evidence="5">MPT adenylyltransferase</shortName>
            <ecNumber evidence="5">2.7.7.75</ecNumber>
        </recommendedName>
        <alternativeName>
            <fullName evidence="5">Domain G</fullName>
        </alternativeName>
    </domain>
</protein>
<dbReference type="CDD" id="cd00887">
    <property type="entry name" value="MoeA"/>
    <property type="match status" value="1"/>
</dbReference>
<comment type="similarity">
    <text evidence="2">In the N-terminal section; belongs to the MoaB/Mog family.</text>
</comment>
<keyword evidence="5" id="KW-0500">Molybdenum</keyword>
<dbReference type="InterPro" id="IPR036135">
    <property type="entry name" value="MoeA_linker/N_sf"/>
</dbReference>
<comment type="catalytic activity">
    <reaction evidence="5">
        <text>molybdopterin + ATP + H(+) = adenylyl-molybdopterin + diphosphate</text>
        <dbReference type="Rhea" id="RHEA:31331"/>
        <dbReference type="ChEBI" id="CHEBI:15378"/>
        <dbReference type="ChEBI" id="CHEBI:30616"/>
        <dbReference type="ChEBI" id="CHEBI:33019"/>
        <dbReference type="ChEBI" id="CHEBI:58698"/>
        <dbReference type="ChEBI" id="CHEBI:62727"/>
    </reaction>
</comment>
<organism evidence="7 8">
    <name type="scientific">Coccomyxa subellipsoidea</name>
    <dbReference type="NCBI Taxonomy" id="248742"/>
    <lineage>
        <taxon>Eukaryota</taxon>
        <taxon>Viridiplantae</taxon>
        <taxon>Chlorophyta</taxon>
        <taxon>core chlorophytes</taxon>
        <taxon>Trebouxiophyceae</taxon>
        <taxon>Trebouxiophyceae incertae sedis</taxon>
        <taxon>Coccomyxaceae</taxon>
        <taxon>Coccomyxa</taxon>
    </lineage>
</organism>
<dbReference type="EC" id="2.10.1.1" evidence="5"/>
<dbReference type="InterPro" id="IPR036425">
    <property type="entry name" value="MoaB/Mog-like_dom_sf"/>
</dbReference>
<dbReference type="InterPro" id="IPR005111">
    <property type="entry name" value="MoeA_C_domain_IV"/>
</dbReference>
<name>A0ABR2Z2D5_9CHLO</name>
<comment type="function">
    <text evidence="5">Catalyzes two steps in the biosynthesis of the molybdenum cofactor. In the first step, molybdopterin is adenylated. Subsequently, molybdate is inserted into adenylated molybdopterin and AMP is released.</text>
</comment>
<comment type="cofactor">
    <cofactor evidence="5">
        <name>Mg(2+)</name>
        <dbReference type="ChEBI" id="CHEBI:18420"/>
    </cofactor>
</comment>
<proteinExistence type="inferred from homology"/>
<keyword evidence="4 5" id="KW-0501">Molybdenum cofactor biosynthesis</keyword>
<comment type="catalytic activity">
    <reaction evidence="5">
        <text>adenylyl-molybdopterin + molybdate = Mo-molybdopterin + AMP + H(+)</text>
        <dbReference type="Rhea" id="RHEA:35047"/>
        <dbReference type="ChEBI" id="CHEBI:15378"/>
        <dbReference type="ChEBI" id="CHEBI:36264"/>
        <dbReference type="ChEBI" id="CHEBI:62727"/>
        <dbReference type="ChEBI" id="CHEBI:71302"/>
        <dbReference type="ChEBI" id="CHEBI:456215"/>
    </reaction>
</comment>
<comment type="caution">
    <text evidence="7">The sequence shown here is derived from an EMBL/GenBank/DDBJ whole genome shotgun (WGS) entry which is preliminary data.</text>
</comment>
<evidence type="ECO:0000256" key="3">
    <source>
        <dbReference type="ARBA" id="ARBA00008339"/>
    </source>
</evidence>
<keyword evidence="5" id="KW-0808">Transferase</keyword>
<dbReference type="SUPFAM" id="SSF63882">
    <property type="entry name" value="MoeA N-terminal region -like"/>
    <property type="match status" value="1"/>
</dbReference>
<comment type="similarity">
    <text evidence="5">Belongs to the MoeA family.</text>
</comment>
<dbReference type="SUPFAM" id="SSF53218">
    <property type="entry name" value="Molybdenum cofactor biosynthesis proteins"/>
    <property type="match status" value="1"/>
</dbReference>
<dbReference type="Pfam" id="PF03453">
    <property type="entry name" value="MoeA_N"/>
    <property type="match status" value="1"/>
</dbReference>
<dbReference type="PANTHER" id="PTHR10192">
    <property type="entry name" value="MOLYBDOPTERIN BIOSYNTHESIS PROTEIN"/>
    <property type="match status" value="1"/>
</dbReference>
<dbReference type="Gene3D" id="3.90.105.10">
    <property type="entry name" value="Molybdopterin biosynthesis moea protein, domain 2"/>
    <property type="match status" value="1"/>
</dbReference>
<gene>
    <name evidence="7" type="ORF">WJX75_003300</name>
</gene>
<dbReference type="InterPro" id="IPR001453">
    <property type="entry name" value="MoaB/Mog_dom"/>
</dbReference>
<feature type="domain" description="MoaB/Mog" evidence="6">
    <location>
        <begin position="181"/>
        <end position="328"/>
    </location>
</feature>
<evidence type="ECO:0000256" key="1">
    <source>
        <dbReference type="ARBA" id="ARBA00005046"/>
    </source>
</evidence>
<dbReference type="NCBIfam" id="TIGR00177">
    <property type="entry name" value="molyb_syn"/>
    <property type="match status" value="1"/>
</dbReference>
<evidence type="ECO:0000256" key="4">
    <source>
        <dbReference type="ARBA" id="ARBA00023150"/>
    </source>
</evidence>
<evidence type="ECO:0000313" key="8">
    <source>
        <dbReference type="Proteomes" id="UP001491310"/>
    </source>
</evidence>
<dbReference type="Gene3D" id="2.170.190.11">
    <property type="entry name" value="Molybdopterin biosynthesis moea protein, domain 3"/>
    <property type="match status" value="1"/>
</dbReference>